<dbReference type="Gene3D" id="3.40.50.300">
    <property type="entry name" value="P-loop containing nucleotide triphosphate hydrolases"/>
    <property type="match status" value="2"/>
</dbReference>
<dbReference type="Pfam" id="PF07724">
    <property type="entry name" value="AAA_2"/>
    <property type="match status" value="1"/>
</dbReference>
<evidence type="ECO:0000259" key="9">
    <source>
        <dbReference type="PROSITE" id="PS51903"/>
    </source>
</evidence>
<dbReference type="SMART" id="SM01086">
    <property type="entry name" value="ClpB_D2-small"/>
    <property type="match status" value="1"/>
</dbReference>
<dbReference type="Proteomes" id="UP000051373">
    <property type="component" value="Unassembled WGS sequence"/>
</dbReference>
<dbReference type="CDD" id="cd00009">
    <property type="entry name" value="AAA"/>
    <property type="match status" value="1"/>
</dbReference>
<dbReference type="GO" id="GO:0006508">
    <property type="term" value="P:proteolysis"/>
    <property type="evidence" value="ECO:0007669"/>
    <property type="project" value="UniProtKB-KW"/>
</dbReference>
<keyword evidence="10" id="KW-0645">Protease</keyword>
<dbReference type="SUPFAM" id="SSF81923">
    <property type="entry name" value="Double Clp-N motif"/>
    <property type="match status" value="1"/>
</dbReference>
<dbReference type="SUPFAM" id="SSF52540">
    <property type="entry name" value="P-loop containing nucleoside triphosphate hydrolases"/>
    <property type="match status" value="2"/>
</dbReference>
<feature type="domain" description="UVR" evidence="8">
    <location>
        <begin position="418"/>
        <end position="453"/>
    </location>
</feature>
<dbReference type="PROSITE" id="PS00871">
    <property type="entry name" value="CLPAB_2"/>
    <property type="match status" value="1"/>
</dbReference>
<dbReference type="PROSITE" id="PS50151">
    <property type="entry name" value="UVR"/>
    <property type="match status" value="1"/>
</dbReference>
<protein>
    <submittedName>
        <fullName evidence="10">Clp protease</fullName>
    </submittedName>
</protein>
<dbReference type="STRING" id="1703779.AMJ83_00870"/>
<dbReference type="Pfam" id="PF02861">
    <property type="entry name" value="Clp_N"/>
    <property type="match status" value="1"/>
</dbReference>
<dbReference type="FunFam" id="3.40.50.300:FF:000025">
    <property type="entry name" value="ATP-dependent Clp protease subunit"/>
    <property type="match status" value="1"/>
</dbReference>
<reference evidence="10 11" key="1">
    <citation type="journal article" date="2015" name="Microbiome">
        <title>Genomic resolution of linkages in carbon, nitrogen, and sulfur cycling among widespread estuary sediment bacteria.</title>
        <authorList>
            <person name="Baker B.J."/>
            <person name="Lazar C.S."/>
            <person name="Teske A.P."/>
            <person name="Dick G.J."/>
        </authorList>
    </citation>
    <scope>NUCLEOTIDE SEQUENCE [LARGE SCALE GENOMIC DNA]</scope>
    <source>
        <strain evidence="10">SM23_42</strain>
    </source>
</reference>
<sequence length="798" mass="90317">MRFDKFTQKAQEALSNAQEVLDEYNHQELDVEHIFLALLKQDDGLVPKILKRLDIMTEVVLRRLEGSLEIRPKVYGGAAAQMYITPRTKKLLSLARAEAQRMNDEYVGSEHLFLAITEEREGETATLLREFGINKEKTYQALQSMRGSQRVTDQDAENKYMALERFARDITALAKQGKLDPVIGRDDEIKRIVQVLSRRAKNNPVLIGDAGVGKTAIIEGLAQKIVDKNVPEILKDKRILALDMGALVAGSKYRGEFEERLKAVMDEIKKGKGEIILFIDELHTIVGAGAAEGAIDASNMLKPALARGELQCIGATTLNEYRKNVEKDAALERRFAPVYVGEPSVEDTIKILQGLKSRYESHHGVVIDQSAIEAAAKLSDRYITERYLPDKAIDLVDEACARARIEVYSMPDNLKEMEKSLERLNDEGKQAVDMRNYEKAAELRDESEKLQKEYRQKRGAWMKQRGIDDKVCADDIAHIVSTWTGIPVSRMMESEMDKLLKMEERIHMRLVDQEDAVVAVSDAIRRSRAGLKDPNRPIGSFIFLGPTGVGKTELSKSLAEFLFDTEEAMVRIDMTEYQEKHTVSRLIGAPPGYVGYEEGGQLTEAVRRRPYRVILFDEFEKAHPDVFNILLQMLDDGRMTDGQGRTVDFKNTIIIMTSNLGSEVITQSLQDGRFDYEKTKIDVNQILQRSVKPEFLNRVDEVIVFKPLEFDAIKGIVGRELNKVMKNISEFGYEIEFSDTVKDHLAHEGFDQVYGARPLRRAIQRLVENPLSKAILAGKFKKGSRIKVDLEKGEVVFK</sequence>
<dbReference type="SMART" id="SM00382">
    <property type="entry name" value="AAA"/>
    <property type="match status" value="2"/>
</dbReference>
<dbReference type="PROSITE" id="PS00870">
    <property type="entry name" value="CLPAB_1"/>
    <property type="match status" value="1"/>
</dbReference>
<dbReference type="InterPro" id="IPR018368">
    <property type="entry name" value="ClpA/B_CS1"/>
</dbReference>
<name>A0A0S8FZ21_UNCW3</name>
<dbReference type="InterPro" id="IPR001943">
    <property type="entry name" value="UVR_dom"/>
</dbReference>
<evidence type="ECO:0000256" key="2">
    <source>
        <dbReference type="ARBA" id="ARBA00022741"/>
    </source>
</evidence>
<dbReference type="InterPro" id="IPR050130">
    <property type="entry name" value="ClpA_ClpB"/>
</dbReference>
<dbReference type="CDD" id="cd19499">
    <property type="entry name" value="RecA-like_ClpB_Hsp104-like"/>
    <property type="match status" value="1"/>
</dbReference>
<dbReference type="PATRIC" id="fig|1703779.3.peg.253"/>
<dbReference type="InterPro" id="IPR003959">
    <property type="entry name" value="ATPase_AAA_core"/>
</dbReference>
<dbReference type="PANTHER" id="PTHR11638">
    <property type="entry name" value="ATP-DEPENDENT CLP PROTEASE"/>
    <property type="match status" value="1"/>
</dbReference>
<feature type="coiled-coil region" evidence="7">
    <location>
        <begin position="414"/>
        <end position="460"/>
    </location>
</feature>
<dbReference type="GO" id="GO:0005524">
    <property type="term" value="F:ATP binding"/>
    <property type="evidence" value="ECO:0007669"/>
    <property type="project" value="UniProtKB-KW"/>
</dbReference>
<dbReference type="GO" id="GO:0005737">
    <property type="term" value="C:cytoplasm"/>
    <property type="evidence" value="ECO:0007669"/>
    <property type="project" value="TreeGrafter"/>
</dbReference>
<dbReference type="PANTHER" id="PTHR11638:SF18">
    <property type="entry name" value="HEAT SHOCK PROTEIN 104"/>
    <property type="match status" value="1"/>
</dbReference>
<evidence type="ECO:0000313" key="10">
    <source>
        <dbReference type="EMBL" id="KPK64893.1"/>
    </source>
</evidence>
<evidence type="ECO:0000256" key="4">
    <source>
        <dbReference type="ARBA" id="ARBA00023186"/>
    </source>
</evidence>
<dbReference type="Gene3D" id="4.10.860.10">
    <property type="entry name" value="UVR domain"/>
    <property type="match status" value="1"/>
</dbReference>
<dbReference type="InterPro" id="IPR036628">
    <property type="entry name" value="Clp_N_dom_sf"/>
</dbReference>
<dbReference type="InterPro" id="IPR003593">
    <property type="entry name" value="AAA+_ATPase"/>
</dbReference>
<dbReference type="InterPro" id="IPR001270">
    <property type="entry name" value="ClpA/B"/>
</dbReference>
<organism evidence="10 11">
    <name type="scientific">candidate division WOR_3 bacterium SM23_42</name>
    <dbReference type="NCBI Taxonomy" id="1703779"/>
    <lineage>
        <taxon>Bacteria</taxon>
        <taxon>Bacteria division WOR-3</taxon>
    </lineage>
</organism>
<comment type="caution">
    <text evidence="10">The sequence shown here is derived from an EMBL/GenBank/DDBJ whole genome shotgun (WGS) entry which is preliminary data.</text>
</comment>
<keyword evidence="7" id="KW-0175">Coiled coil</keyword>
<dbReference type="InterPro" id="IPR019489">
    <property type="entry name" value="Clp_ATPase_C"/>
</dbReference>
<keyword evidence="1 5" id="KW-0677">Repeat</keyword>
<dbReference type="Gene3D" id="1.10.1780.10">
    <property type="entry name" value="Clp, N-terminal domain"/>
    <property type="match status" value="1"/>
</dbReference>
<gene>
    <name evidence="10" type="ORF">AMJ83_00870</name>
</gene>
<keyword evidence="4 6" id="KW-0143">Chaperone</keyword>
<dbReference type="GO" id="GO:0034605">
    <property type="term" value="P:cellular response to heat"/>
    <property type="evidence" value="ECO:0007669"/>
    <property type="project" value="TreeGrafter"/>
</dbReference>
<keyword evidence="3 6" id="KW-0067">ATP-binding</keyword>
<dbReference type="InterPro" id="IPR004176">
    <property type="entry name" value="Clp_R_N"/>
</dbReference>
<keyword evidence="2 6" id="KW-0547">Nucleotide-binding</keyword>
<dbReference type="InterPro" id="IPR041546">
    <property type="entry name" value="ClpA/ClpB_AAA_lid"/>
</dbReference>
<dbReference type="GO" id="GO:0008233">
    <property type="term" value="F:peptidase activity"/>
    <property type="evidence" value="ECO:0007669"/>
    <property type="project" value="UniProtKB-KW"/>
</dbReference>
<evidence type="ECO:0000256" key="6">
    <source>
        <dbReference type="RuleBase" id="RU004432"/>
    </source>
</evidence>
<dbReference type="Pfam" id="PF17871">
    <property type="entry name" value="AAA_lid_9"/>
    <property type="match status" value="1"/>
</dbReference>
<evidence type="ECO:0000256" key="3">
    <source>
        <dbReference type="ARBA" id="ARBA00022840"/>
    </source>
</evidence>
<dbReference type="PROSITE" id="PS51903">
    <property type="entry name" value="CLP_R"/>
    <property type="match status" value="1"/>
</dbReference>
<dbReference type="FunFam" id="3.40.50.300:FF:000010">
    <property type="entry name" value="Chaperone clpB 1, putative"/>
    <property type="match status" value="1"/>
</dbReference>
<evidence type="ECO:0000313" key="11">
    <source>
        <dbReference type="Proteomes" id="UP000051373"/>
    </source>
</evidence>
<dbReference type="InterPro" id="IPR027417">
    <property type="entry name" value="P-loop_NTPase"/>
</dbReference>
<evidence type="ECO:0000256" key="1">
    <source>
        <dbReference type="ARBA" id="ARBA00022737"/>
    </source>
</evidence>
<feature type="domain" description="Clp R" evidence="9">
    <location>
        <begin position="3"/>
        <end position="148"/>
    </location>
</feature>
<dbReference type="Pfam" id="PF10431">
    <property type="entry name" value="ClpB_D2-small"/>
    <property type="match status" value="1"/>
</dbReference>
<dbReference type="EMBL" id="LJUJ01000001">
    <property type="protein sequence ID" value="KPK64893.1"/>
    <property type="molecule type" value="Genomic_DNA"/>
</dbReference>
<dbReference type="GO" id="GO:0016887">
    <property type="term" value="F:ATP hydrolysis activity"/>
    <property type="evidence" value="ECO:0007669"/>
    <property type="project" value="InterPro"/>
</dbReference>
<accession>A0A0S8FZ21</accession>
<proteinExistence type="inferred from homology"/>
<evidence type="ECO:0000256" key="7">
    <source>
        <dbReference type="SAM" id="Coils"/>
    </source>
</evidence>
<evidence type="ECO:0000259" key="8">
    <source>
        <dbReference type="PROSITE" id="PS50151"/>
    </source>
</evidence>
<keyword evidence="10" id="KW-0378">Hydrolase</keyword>
<dbReference type="PRINTS" id="PR00300">
    <property type="entry name" value="CLPPROTEASEA"/>
</dbReference>
<evidence type="ECO:0000256" key="5">
    <source>
        <dbReference type="PROSITE-ProRule" id="PRU01251"/>
    </source>
</evidence>
<dbReference type="Pfam" id="PF00004">
    <property type="entry name" value="AAA"/>
    <property type="match status" value="1"/>
</dbReference>
<dbReference type="AlphaFoldDB" id="A0A0S8FZ21"/>
<dbReference type="Gene3D" id="1.10.8.60">
    <property type="match status" value="2"/>
</dbReference>
<dbReference type="InterPro" id="IPR028299">
    <property type="entry name" value="ClpA/B_CS2"/>
</dbReference>
<comment type="similarity">
    <text evidence="6">Belongs to the ClpA/ClpB family.</text>
</comment>